<dbReference type="PIRSF" id="PIRSF006304">
    <property type="entry name" value="GatC"/>
    <property type="match status" value="1"/>
</dbReference>
<evidence type="ECO:0000256" key="8">
    <source>
        <dbReference type="ARBA" id="ARBA00023136"/>
    </source>
</evidence>
<evidence type="ECO:0000259" key="10">
    <source>
        <dbReference type="PROSITE" id="PS51104"/>
    </source>
</evidence>
<keyword evidence="4" id="KW-0762">Sugar transport</keyword>
<feature type="transmembrane region" description="Helical" evidence="9">
    <location>
        <begin position="216"/>
        <end position="237"/>
    </location>
</feature>
<keyword evidence="7 9" id="KW-1133">Transmembrane helix</keyword>
<keyword evidence="8 9" id="KW-0472">Membrane</keyword>
<dbReference type="PROSITE" id="PS51104">
    <property type="entry name" value="PTS_EIIC_TYPE_2"/>
    <property type="match status" value="1"/>
</dbReference>
<dbReference type="InterPro" id="IPR013014">
    <property type="entry name" value="PTS_EIIC_2"/>
</dbReference>
<feature type="transmembrane region" description="Helical" evidence="9">
    <location>
        <begin position="125"/>
        <end position="153"/>
    </location>
</feature>
<evidence type="ECO:0000256" key="5">
    <source>
        <dbReference type="ARBA" id="ARBA00022683"/>
    </source>
</evidence>
<feature type="transmembrane region" description="Helical" evidence="9">
    <location>
        <begin position="353"/>
        <end position="370"/>
    </location>
</feature>
<sequence>MSAIIHYILDLGAGIFLPIIMIIMGLLIKMKPKKAISAGLTLGVAFIGMNVVLDFMFGAISPAANAFVKSTGIHLNAIDVGWSPWAAVAWAWPYALAMFPLQIIINIAMLALGWTDCLNVDMWNVWGKILTAVIVSAITGSLALAFVVAAIQVVFELKSADITQKQTYEITKIPGIACSHPMMLTASVLLPFNKLLDLIPGINNVKIDAAKLKQKIGIFGENSTMGFIVGSIIAAFGGYNVKGILTTGIQVATALVLFPMVAKLFMQALSPIADAMSELMKKRFKGRKFYIGLDWPFLAGQSEIWVTAIILVPVELALAVLFSKLGLSSVLPLGSIINICFAVPLLIITGGNLLRMILIGIMATPLYLIVSSQFSPLMTDLAKKVGTIEIPKGQLLAYFGIETPDFRWAMAHGANIINGDVLGLVVLIAYLALFGWYYMHMKKVDAQIDAKNSAK</sequence>
<gene>
    <name evidence="11" type="ORF">GCM10008906_00680</name>
</gene>
<protein>
    <submittedName>
        <fullName evidence="11">PTS galactitol transporter subunit IIC</fullName>
    </submittedName>
</protein>
<dbReference type="EMBL" id="BAAACG010000001">
    <property type="protein sequence ID" value="GAA0731805.1"/>
    <property type="molecule type" value="Genomic_DNA"/>
</dbReference>
<dbReference type="InterPro" id="IPR013853">
    <property type="entry name" value="EIIC-GAT"/>
</dbReference>
<evidence type="ECO:0000256" key="4">
    <source>
        <dbReference type="ARBA" id="ARBA00022597"/>
    </source>
</evidence>
<comment type="subcellular location">
    <subcellularLocation>
        <location evidence="1">Cell membrane</location>
        <topology evidence="1">Multi-pass membrane protein</topology>
    </subcellularLocation>
</comment>
<keyword evidence="5" id="KW-0598">Phosphotransferase system</keyword>
<keyword evidence="12" id="KW-1185">Reference proteome</keyword>
<evidence type="ECO:0000256" key="7">
    <source>
        <dbReference type="ARBA" id="ARBA00022989"/>
    </source>
</evidence>
<evidence type="ECO:0000256" key="2">
    <source>
        <dbReference type="ARBA" id="ARBA00022448"/>
    </source>
</evidence>
<dbReference type="Pfam" id="PF03611">
    <property type="entry name" value="EIIC-GAT"/>
    <property type="match status" value="1"/>
</dbReference>
<feature type="transmembrane region" description="Helical" evidence="9">
    <location>
        <begin position="40"/>
        <end position="60"/>
    </location>
</feature>
<evidence type="ECO:0000256" key="1">
    <source>
        <dbReference type="ARBA" id="ARBA00004651"/>
    </source>
</evidence>
<keyword evidence="3" id="KW-1003">Cell membrane</keyword>
<dbReference type="Proteomes" id="UP001501510">
    <property type="component" value="Unassembled WGS sequence"/>
</dbReference>
<name>A0ABP3UI97_9CLOT</name>
<comment type="caution">
    <text evidence="11">The sequence shown here is derived from an EMBL/GenBank/DDBJ whole genome shotgun (WGS) entry which is preliminary data.</text>
</comment>
<evidence type="ECO:0000313" key="12">
    <source>
        <dbReference type="Proteomes" id="UP001501510"/>
    </source>
</evidence>
<feature type="transmembrane region" description="Helical" evidence="9">
    <location>
        <begin position="91"/>
        <end position="113"/>
    </location>
</feature>
<feature type="transmembrane region" description="Helical" evidence="9">
    <location>
        <begin position="173"/>
        <end position="196"/>
    </location>
</feature>
<keyword evidence="6 9" id="KW-0812">Transmembrane</keyword>
<feature type="transmembrane region" description="Helical" evidence="9">
    <location>
        <begin position="325"/>
        <end position="346"/>
    </location>
</feature>
<feature type="transmembrane region" description="Helical" evidence="9">
    <location>
        <begin position="249"/>
        <end position="269"/>
    </location>
</feature>
<proteinExistence type="predicted"/>
<evidence type="ECO:0000256" key="3">
    <source>
        <dbReference type="ARBA" id="ARBA00022475"/>
    </source>
</evidence>
<reference evidence="12" key="1">
    <citation type="journal article" date="2019" name="Int. J. Syst. Evol. Microbiol.">
        <title>The Global Catalogue of Microorganisms (GCM) 10K type strain sequencing project: providing services to taxonomists for standard genome sequencing and annotation.</title>
        <authorList>
            <consortium name="The Broad Institute Genomics Platform"/>
            <consortium name="The Broad Institute Genome Sequencing Center for Infectious Disease"/>
            <person name="Wu L."/>
            <person name="Ma J."/>
        </authorList>
    </citation>
    <scope>NUCLEOTIDE SEQUENCE [LARGE SCALE GENOMIC DNA]</scope>
    <source>
        <strain evidence="12">JCM 1407</strain>
    </source>
</reference>
<evidence type="ECO:0000256" key="6">
    <source>
        <dbReference type="ARBA" id="ARBA00022692"/>
    </source>
</evidence>
<dbReference type="RefSeq" id="WP_343757680.1">
    <property type="nucleotide sequence ID" value="NZ_BAAACG010000001.1"/>
</dbReference>
<dbReference type="PANTHER" id="PTHR37324">
    <property type="entry name" value="PTS SYSTEM GALACTITOL-SPECIFIC EIIC COMPONENT"/>
    <property type="match status" value="1"/>
</dbReference>
<organism evidence="11 12">
    <name type="scientific">Clostridium oceanicum</name>
    <dbReference type="NCBI Taxonomy" id="1543"/>
    <lineage>
        <taxon>Bacteria</taxon>
        <taxon>Bacillati</taxon>
        <taxon>Bacillota</taxon>
        <taxon>Clostridia</taxon>
        <taxon>Eubacteriales</taxon>
        <taxon>Clostridiaceae</taxon>
        <taxon>Clostridium</taxon>
    </lineage>
</organism>
<dbReference type="PANTHER" id="PTHR37324:SF2">
    <property type="entry name" value="PTS SYSTEM GALACTITOL-SPECIFIC EIIC COMPONENT"/>
    <property type="match status" value="1"/>
</dbReference>
<evidence type="ECO:0000256" key="9">
    <source>
        <dbReference type="SAM" id="Phobius"/>
    </source>
</evidence>
<accession>A0ABP3UI97</accession>
<dbReference type="InterPro" id="IPR004703">
    <property type="entry name" value="PTS_sugar-sp_permease"/>
</dbReference>
<evidence type="ECO:0000313" key="11">
    <source>
        <dbReference type="EMBL" id="GAA0731805.1"/>
    </source>
</evidence>
<feature type="transmembrane region" description="Helical" evidence="9">
    <location>
        <begin position="416"/>
        <end position="438"/>
    </location>
</feature>
<feature type="domain" description="PTS EIIC type-2" evidence="10">
    <location>
        <begin position="5"/>
        <end position="440"/>
    </location>
</feature>
<keyword evidence="2" id="KW-0813">Transport</keyword>
<feature type="transmembrane region" description="Helical" evidence="9">
    <location>
        <begin position="6"/>
        <end position="28"/>
    </location>
</feature>
<feature type="transmembrane region" description="Helical" evidence="9">
    <location>
        <begin position="289"/>
        <end position="313"/>
    </location>
</feature>